<proteinExistence type="inferred from homology"/>
<evidence type="ECO:0000256" key="5">
    <source>
        <dbReference type="ARBA" id="ARBA00022840"/>
    </source>
</evidence>
<evidence type="ECO:0000259" key="7">
    <source>
        <dbReference type="Pfam" id="PF00294"/>
    </source>
</evidence>
<dbReference type="InterPro" id="IPR011611">
    <property type="entry name" value="PfkB_dom"/>
</dbReference>
<dbReference type="RefSeq" id="WP_169495241.1">
    <property type="nucleotide sequence ID" value="NZ_JABBGM010000016.1"/>
</dbReference>
<dbReference type="AlphaFoldDB" id="A0A7Y0BT18"/>
<dbReference type="Proteomes" id="UP000583556">
    <property type="component" value="Unassembled WGS sequence"/>
</dbReference>
<reference evidence="8 9" key="1">
    <citation type="submission" date="2020-04" db="EMBL/GenBank/DDBJ databases">
        <title>Novosphingobium sp. TW-4 isolated from soil.</title>
        <authorList>
            <person name="Dahal R.H."/>
            <person name="Chaudhary D.K."/>
        </authorList>
    </citation>
    <scope>NUCLEOTIDE SEQUENCE [LARGE SCALE GENOMIC DNA]</scope>
    <source>
        <strain evidence="8 9">TW-4</strain>
    </source>
</reference>
<dbReference type="SUPFAM" id="SSF53613">
    <property type="entry name" value="Ribokinase-like"/>
    <property type="match status" value="1"/>
</dbReference>
<evidence type="ECO:0000256" key="1">
    <source>
        <dbReference type="ARBA" id="ARBA00010688"/>
    </source>
</evidence>
<dbReference type="PANTHER" id="PTHR46566:SF2">
    <property type="entry name" value="ATP-DEPENDENT 6-PHOSPHOFRUCTOKINASE ISOZYME 2"/>
    <property type="match status" value="1"/>
</dbReference>
<accession>A0A7Y0BT18</accession>
<sequence>MPAIATLTLNPTIDVAYEVDRIVPTHKIRTTHEYYNPGGGGINVARVFVRLGGNARVIYMSGGATGAALDGLIDLHQLVRTRVPIAGPTRIALDALEHESGKEYRFTPAGPTVSEAEWTACLDVIDRTPCDWLVASGSLPPGMPADFYATLARRLAARGIPLVLDTSGEALRAGLAGGRIALAKPSRGELEALVGHKLESVGAVAGAAMGIVQAGQARIVATTLGHEGAVLSHEGGSVYAQALPIEAQSAVGAGDSFVAGMVYALATGAPIEEAFRHGVAAGSAAVLRAGTDLARPADIARLLEQVRITRL</sequence>
<dbReference type="GO" id="GO:0003872">
    <property type="term" value="F:6-phosphofructokinase activity"/>
    <property type="evidence" value="ECO:0007669"/>
    <property type="project" value="TreeGrafter"/>
</dbReference>
<evidence type="ECO:0000256" key="2">
    <source>
        <dbReference type="ARBA" id="ARBA00022679"/>
    </source>
</evidence>
<dbReference type="PANTHER" id="PTHR46566">
    <property type="entry name" value="1-PHOSPHOFRUCTOKINASE-RELATED"/>
    <property type="match status" value="1"/>
</dbReference>
<dbReference type="InterPro" id="IPR029056">
    <property type="entry name" value="Ribokinase-like"/>
</dbReference>
<dbReference type="GO" id="GO:0005524">
    <property type="term" value="F:ATP binding"/>
    <property type="evidence" value="ECO:0007669"/>
    <property type="project" value="UniProtKB-KW"/>
</dbReference>
<evidence type="ECO:0000313" key="8">
    <source>
        <dbReference type="EMBL" id="NML96032.1"/>
    </source>
</evidence>
<dbReference type="Pfam" id="PF00294">
    <property type="entry name" value="PfkB"/>
    <property type="match status" value="1"/>
</dbReference>
<comment type="similarity">
    <text evidence="1 6">Belongs to the carbohydrate kinase PfkB family.</text>
</comment>
<keyword evidence="3" id="KW-0547">Nucleotide-binding</keyword>
<name>A0A7Y0BT18_9SPHN</name>
<comment type="caution">
    <text evidence="8">The sequence shown here is derived from an EMBL/GenBank/DDBJ whole genome shotgun (WGS) entry which is preliminary data.</text>
</comment>
<dbReference type="InterPro" id="IPR017583">
    <property type="entry name" value="Tagatose/fructose_Pkinase"/>
</dbReference>
<dbReference type="Gene3D" id="3.40.1190.20">
    <property type="match status" value="1"/>
</dbReference>
<keyword evidence="4 8" id="KW-0418">Kinase</keyword>
<dbReference type="NCBIfam" id="TIGR03168">
    <property type="entry name" value="1-PFK"/>
    <property type="match status" value="1"/>
</dbReference>
<evidence type="ECO:0000256" key="4">
    <source>
        <dbReference type="ARBA" id="ARBA00022777"/>
    </source>
</evidence>
<evidence type="ECO:0000256" key="3">
    <source>
        <dbReference type="ARBA" id="ARBA00022741"/>
    </source>
</evidence>
<evidence type="ECO:0000313" key="9">
    <source>
        <dbReference type="Proteomes" id="UP000583556"/>
    </source>
</evidence>
<organism evidence="8 9">
    <name type="scientific">Novosphingobium olei</name>
    <dbReference type="NCBI Taxonomy" id="2728851"/>
    <lineage>
        <taxon>Bacteria</taxon>
        <taxon>Pseudomonadati</taxon>
        <taxon>Pseudomonadota</taxon>
        <taxon>Alphaproteobacteria</taxon>
        <taxon>Sphingomonadales</taxon>
        <taxon>Sphingomonadaceae</taxon>
        <taxon>Novosphingobium</taxon>
    </lineage>
</organism>
<keyword evidence="2 6" id="KW-0808">Transferase</keyword>
<evidence type="ECO:0000256" key="6">
    <source>
        <dbReference type="PIRNR" id="PIRNR000535"/>
    </source>
</evidence>
<dbReference type="PIRSF" id="PIRSF000535">
    <property type="entry name" value="1PFK/6PFK/LacC"/>
    <property type="match status" value="1"/>
</dbReference>
<dbReference type="EMBL" id="JABBGM010000016">
    <property type="protein sequence ID" value="NML96032.1"/>
    <property type="molecule type" value="Genomic_DNA"/>
</dbReference>
<keyword evidence="9" id="KW-1185">Reference proteome</keyword>
<dbReference type="CDD" id="cd01164">
    <property type="entry name" value="FruK_PfkB_like"/>
    <property type="match status" value="1"/>
</dbReference>
<dbReference type="InterPro" id="IPR002173">
    <property type="entry name" value="Carboh/pur_kinase_PfkB_CS"/>
</dbReference>
<dbReference type="FunFam" id="3.40.1190.20:FF:000001">
    <property type="entry name" value="Phosphofructokinase"/>
    <property type="match status" value="1"/>
</dbReference>
<gene>
    <name evidence="8" type="ORF">HHL27_20405</name>
</gene>
<keyword evidence="5" id="KW-0067">ATP-binding</keyword>
<dbReference type="PROSITE" id="PS00583">
    <property type="entry name" value="PFKB_KINASES_1"/>
    <property type="match status" value="1"/>
</dbReference>
<protein>
    <recommendedName>
        <fullName evidence="6">Phosphofructokinase</fullName>
    </recommendedName>
</protein>
<dbReference type="GO" id="GO:0005829">
    <property type="term" value="C:cytosol"/>
    <property type="evidence" value="ECO:0007669"/>
    <property type="project" value="TreeGrafter"/>
</dbReference>
<feature type="domain" description="Carbohydrate kinase PfkB" evidence="7">
    <location>
        <begin position="13"/>
        <end position="295"/>
    </location>
</feature>